<sequence length="115" mass="12711">MYLPTLFTFFVTPIIALSGFVTAQNMGGAFALEAAGTATTFLTLPSRELSPPCSTNDPVKVSQVITTYACSRILWSDNTPQLIFVLHILSRLCNRTVYGQRNCMLLQEFWGRASV</sequence>
<reference evidence="2" key="1">
    <citation type="journal article" date="2020" name="Stud. Mycol.">
        <title>101 Dothideomycetes genomes: a test case for predicting lifestyles and emergence of pathogens.</title>
        <authorList>
            <person name="Haridas S."/>
            <person name="Albert R."/>
            <person name="Binder M."/>
            <person name="Bloem J."/>
            <person name="Labutti K."/>
            <person name="Salamov A."/>
            <person name="Andreopoulos B."/>
            <person name="Baker S."/>
            <person name="Barry K."/>
            <person name="Bills G."/>
            <person name="Bluhm B."/>
            <person name="Cannon C."/>
            <person name="Castanera R."/>
            <person name="Culley D."/>
            <person name="Daum C."/>
            <person name="Ezra D."/>
            <person name="Gonzalez J."/>
            <person name="Henrissat B."/>
            <person name="Kuo A."/>
            <person name="Liang C."/>
            <person name="Lipzen A."/>
            <person name="Lutzoni F."/>
            <person name="Magnuson J."/>
            <person name="Mondo S."/>
            <person name="Nolan M."/>
            <person name="Ohm R."/>
            <person name="Pangilinan J."/>
            <person name="Park H.-J."/>
            <person name="Ramirez L."/>
            <person name="Alfaro M."/>
            <person name="Sun H."/>
            <person name="Tritt A."/>
            <person name="Yoshinaga Y."/>
            <person name="Zwiers L.-H."/>
            <person name="Turgeon B."/>
            <person name="Goodwin S."/>
            <person name="Spatafora J."/>
            <person name="Crous P."/>
            <person name="Grigoriev I."/>
        </authorList>
    </citation>
    <scope>NUCLEOTIDE SEQUENCE</scope>
    <source>
        <strain evidence="2">ATCC 74209</strain>
    </source>
</reference>
<feature type="chain" id="PRO_5040117059" description="Secreted protein" evidence="1">
    <location>
        <begin position="24"/>
        <end position="115"/>
    </location>
</feature>
<protein>
    <recommendedName>
        <fullName evidence="4">Secreted protein</fullName>
    </recommendedName>
</protein>
<accession>A0A9P4JQP7</accession>
<gene>
    <name evidence="2" type="ORF">GQ43DRAFT_441142</name>
</gene>
<dbReference type="AlphaFoldDB" id="A0A9P4JQP7"/>
<evidence type="ECO:0000313" key="3">
    <source>
        <dbReference type="Proteomes" id="UP000799536"/>
    </source>
</evidence>
<comment type="caution">
    <text evidence="2">The sequence shown here is derived from an EMBL/GenBank/DDBJ whole genome shotgun (WGS) entry which is preliminary data.</text>
</comment>
<keyword evidence="1" id="KW-0732">Signal</keyword>
<dbReference type="Proteomes" id="UP000799536">
    <property type="component" value="Unassembled WGS sequence"/>
</dbReference>
<evidence type="ECO:0000313" key="2">
    <source>
        <dbReference type="EMBL" id="KAF2200848.1"/>
    </source>
</evidence>
<evidence type="ECO:0008006" key="4">
    <source>
        <dbReference type="Google" id="ProtNLM"/>
    </source>
</evidence>
<feature type="signal peptide" evidence="1">
    <location>
        <begin position="1"/>
        <end position="23"/>
    </location>
</feature>
<name>A0A9P4JQP7_9PLEO</name>
<organism evidence="2 3">
    <name type="scientific">Delitschia confertaspora ATCC 74209</name>
    <dbReference type="NCBI Taxonomy" id="1513339"/>
    <lineage>
        <taxon>Eukaryota</taxon>
        <taxon>Fungi</taxon>
        <taxon>Dikarya</taxon>
        <taxon>Ascomycota</taxon>
        <taxon>Pezizomycotina</taxon>
        <taxon>Dothideomycetes</taxon>
        <taxon>Pleosporomycetidae</taxon>
        <taxon>Pleosporales</taxon>
        <taxon>Delitschiaceae</taxon>
        <taxon>Delitschia</taxon>
    </lineage>
</organism>
<keyword evidence="3" id="KW-1185">Reference proteome</keyword>
<evidence type="ECO:0000256" key="1">
    <source>
        <dbReference type="SAM" id="SignalP"/>
    </source>
</evidence>
<dbReference type="EMBL" id="ML994002">
    <property type="protein sequence ID" value="KAF2200848.1"/>
    <property type="molecule type" value="Genomic_DNA"/>
</dbReference>
<proteinExistence type="predicted"/>